<dbReference type="AlphaFoldDB" id="A0A382NCI9"/>
<dbReference type="EMBL" id="UINC01099533">
    <property type="protein sequence ID" value="SVC58879.1"/>
    <property type="molecule type" value="Genomic_DNA"/>
</dbReference>
<evidence type="ECO:0000313" key="1">
    <source>
        <dbReference type="EMBL" id="SVC58879.1"/>
    </source>
</evidence>
<dbReference type="NCBIfam" id="TIGR03696">
    <property type="entry name" value="Rhs_assc_core"/>
    <property type="match status" value="1"/>
</dbReference>
<accession>A0A382NCI9</accession>
<feature type="non-terminal residue" evidence="1">
    <location>
        <position position="301"/>
    </location>
</feature>
<proteinExistence type="predicted"/>
<sequence length="301" mass="32757">MTYTRATHKAIGLLLLGTLSAGCPTEDDDPPGPAQQVGPTVVYLHEGLTGPGPALVTSNVDATGKVDIVTERRSSPFGQPVDARATTGVSSNILQSNFHTREPLGMLNKEHDRETGYSFHGARWMAPQFAQWLSADPPVKAPNPDFMTRPWDLNPYQYGRQNPVMYWDPDGRDAKVTFARSFATNPATGKVVEQPTRVTVSTTIYVYGSGATQSTIATMERNIMSSWNRPGGWSYQDKASGHSFNVTFAVKVRAYNPKAPTNNPLVIPESWNPTNTDNFIEIGATAQNVARSHVFGGDEGS</sequence>
<reference evidence="1" key="1">
    <citation type="submission" date="2018-05" db="EMBL/GenBank/DDBJ databases">
        <authorList>
            <person name="Lanie J.A."/>
            <person name="Ng W.-L."/>
            <person name="Kazmierczak K.M."/>
            <person name="Andrzejewski T.M."/>
            <person name="Davidsen T.M."/>
            <person name="Wayne K.J."/>
            <person name="Tettelin H."/>
            <person name="Glass J.I."/>
            <person name="Rusch D."/>
            <person name="Podicherti R."/>
            <person name="Tsui H.-C.T."/>
            <person name="Winkler M.E."/>
        </authorList>
    </citation>
    <scope>NUCLEOTIDE SEQUENCE</scope>
</reference>
<dbReference type="InterPro" id="IPR022385">
    <property type="entry name" value="Rhs_assc_core"/>
</dbReference>
<organism evidence="1">
    <name type="scientific">marine metagenome</name>
    <dbReference type="NCBI Taxonomy" id="408172"/>
    <lineage>
        <taxon>unclassified sequences</taxon>
        <taxon>metagenomes</taxon>
        <taxon>ecological metagenomes</taxon>
    </lineage>
</organism>
<gene>
    <name evidence="1" type="ORF">METZ01_LOCUS311733</name>
</gene>
<dbReference type="PROSITE" id="PS51257">
    <property type="entry name" value="PROKAR_LIPOPROTEIN"/>
    <property type="match status" value="1"/>
</dbReference>
<name>A0A382NCI9_9ZZZZ</name>
<dbReference type="Gene3D" id="2.180.10.10">
    <property type="entry name" value="RHS repeat-associated core"/>
    <property type="match status" value="1"/>
</dbReference>
<evidence type="ECO:0008006" key="2">
    <source>
        <dbReference type="Google" id="ProtNLM"/>
    </source>
</evidence>
<protein>
    <recommendedName>
        <fullName evidence="2">RHS repeat-associated core domain-containing protein</fullName>
    </recommendedName>
</protein>